<accession>A0A4S3J4Y6</accession>
<dbReference type="GO" id="GO:0003677">
    <property type="term" value="F:DNA binding"/>
    <property type="evidence" value="ECO:0007669"/>
    <property type="project" value="InterPro"/>
</dbReference>
<dbReference type="SMART" id="SM00992">
    <property type="entry name" value="YccV-like"/>
    <property type="match status" value="1"/>
</dbReference>
<dbReference type="SUPFAM" id="SSF141255">
    <property type="entry name" value="YccV-like"/>
    <property type="match status" value="1"/>
</dbReference>
<dbReference type="VEuPathDB" id="FungiDB:EYZ11_012705"/>
<sequence>MAIASCLRGDNLMGIGAGREYHSLEHNFLGVALNDSEHNSLPLISAAIYCYVAQRLGLNARPCLVDIDSAKYAAVWSAVLLTDPSQPAASRHHLPWLMELFATEFPSDAFLIEEYVAPLFLGMREHDHILESLHVMRAVDEMPKQIKRRALHNGSIKYQIGQVFRHRRYDYKAVITGWDIECDAGDQWVRQMGIDRLQHGRHQSFYHVLVEDRSVRYVAEENIDPMSPPISELPVSLTSAAGKHFRRWDTGARRFVSNIRDEYPDD</sequence>
<dbReference type="PANTHER" id="PTHR31350:SF27">
    <property type="entry name" value="HEMIMETHYLATED DNA-BINDING DOMAIN-CONTAINING PROTEIN"/>
    <property type="match status" value="1"/>
</dbReference>
<feature type="domain" description="Hemimethylated DNA-binding" evidence="1">
    <location>
        <begin position="155"/>
        <end position="258"/>
    </location>
</feature>
<dbReference type="Pfam" id="PF08755">
    <property type="entry name" value="YccV-like"/>
    <property type="match status" value="1"/>
</dbReference>
<dbReference type="NCBIfam" id="TIGR02097">
    <property type="entry name" value="yccV"/>
    <property type="match status" value="1"/>
</dbReference>
<dbReference type="InterPro" id="IPR011722">
    <property type="entry name" value="Hemimethylated_DNA-bd_dom"/>
</dbReference>
<name>A0A4S3J4Y6_9EURO</name>
<dbReference type="EMBL" id="SOSA01001019">
    <property type="protein sequence ID" value="THC87851.1"/>
    <property type="molecule type" value="Genomic_DNA"/>
</dbReference>
<reference evidence="2 3" key="1">
    <citation type="submission" date="2019-03" db="EMBL/GenBank/DDBJ databases">
        <title>The genome sequence of a newly discovered highly antifungal drug resistant Aspergillus species, Aspergillus tanneri NIH 1004.</title>
        <authorList>
            <person name="Mounaud S."/>
            <person name="Singh I."/>
            <person name="Joardar V."/>
            <person name="Pakala S."/>
            <person name="Pakala S."/>
            <person name="Venepally P."/>
            <person name="Hoover J."/>
            <person name="Nierman W."/>
            <person name="Chung J."/>
            <person name="Losada L."/>
        </authorList>
    </citation>
    <scope>NUCLEOTIDE SEQUENCE [LARGE SCALE GENOMIC DNA]</scope>
    <source>
        <strain evidence="2 3">NIH1004</strain>
    </source>
</reference>
<gene>
    <name evidence="2" type="ORF">EYZ11_012705</name>
</gene>
<dbReference type="Gene3D" id="2.30.30.390">
    <property type="entry name" value="Hemimethylated DNA-binding domain"/>
    <property type="match status" value="1"/>
</dbReference>
<evidence type="ECO:0000313" key="3">
    <source>
        <dbReference type="Proteomes" id="UP000308092"/>
    </source>
</evidence>
<dbReference type="InterPro" id="IPR036623">
    <property type="entry name" value="Hemimethylated_DNA-bd_sf"/>
</dbReference>
<proteinExistence type="predicted"/>
<dbReference type="AlphaFoldDB" id="A0A4S3J4Y6"/>
<organism evidence="2 3">
    <name type="scientific">Aspergillus tanneri</name>
    <dbReference type="NCBI Taxonomy" id="1220188"/>
    <lineage>
        <taxon>Eukaryota</taxon>
        <taxon>Fungi</taxon>
        <taxon>Dikarya</taxon>
        <taxon>Ascomycota</taxon>
        <taxon>Pezizomycotina</taxon>
        <taxon>Eurotiomycetes</taxon>
        <taxon>Eurotiomycetidae</taxon>
        <taxon>Eurotiales</taxon>
        <taxon>Aspergillaceae</taxon>
        <taxon>Aspergillus</taxon>
        <taxon>Aspergillus subgen. Circumdati</taxon>
    </lineage>
</organism>
<evidence type="ECO:0000313" key="2">
    <source>
        <dbReference type="EMBL" id="THC87851.1"/>
    </source>
</evidence>
<dbReference type="STRING" id="1220188.A0A4S3J4Y6"/>
<protein>
    <recommendedName>
        <fullName evidence="1">Hemimethylated DNA-binding domain-containing protein</fullName>
    </recommendedName>
</protein>
<dbReference type="Proteomes" id="UP000308092">
    <property type="component" value="Unassembled WGS sequence"/>
</dbReference>
<dbReference type="PANTHER" id="PTHR31350">
    <property type="entry name" value="SI:DKEY-261L7.2"/>
    <property type="match status" value="1"/>
</dbReference>
<evidence type="ECO:0000259" key="1">
    <source>
        <dbReference type="SMART" id="SM00992"/>
    </source>
</evidence>
<comment type="caution">
    <text evidence="2">The sequence shown here is derived from an EMBL/GenBank/DDBJ whole genome shotgun (WGS) entry which is preliminary data.</text>
</comment>
<keyword evidence="3" id="KW-1185">Reference proteome</keyword>